<comment type="caution">
    <text evidence="1">The sequence shown here is derived from an EMBL/GenBank/DDBJ whole genome shotgun (WGS) entry which is preliminary data.</text>
</comment>
<dbReference type="InterPro" id="IPR001869">
    <property type="entry name" value="Thiol_cytolysin"/>
</dbReference>
<dbReference type="Pfam" id="PF01289">
    <property type="entry name" value="Thiol_cytolysin"/>
    <property type="match status" value="1"/>
</dbReference>
<protein>
    <recommendedName>
        <fullName evidence="3">Thiol-activated cytolysin</fullName>
    </recommendedName>
</protein>
<accession>A0A830GNV7</accession>
<reference evidence="1" key="1">
    <citation type="journal article" date="2014" name="Int. J. Syst. Evol. Microbiol.">
        <title>Complete genome sequence of Corynebacterium casei LMG S-19264T (=DSM 44701T), isolated from a smear-ripened cheese.</title>
        <authorList>
            <consortium name="US DOE Joint Genome Institute (JGI-PGF)"/>
            <person name="Walter F."/>
            <person name="Albersmeier A."/>
            <person name="Kalinowski J."/>
            <person name="Ruckert C."/>
        </authorList>
    </citation>
    <scope>NUCLEOTIDE SEQUENCE</scope>
    <source>
        <strain evidence="1">JCM 17820</strain>
    </source>
</reference>
<sequence length="573" mass="62723">MTGSCVSTPEPVETVTISDDPIFIPDDPILSPDIVLDPTLVNTTDSTLGEPSSVEEGGDLSVTVTPETNKAENTALGGTNTERNGDMICTTQRRQVTSGSGTNFLLDPQIGTIWPGAILEAESIARGQFSPALSSTRRNGVPASQIRNPLELSISLRNIDGQNTRQLQTPSLGSFRTALDDILGQYDRNANTPAKMNFSIHQIHSSKQLDVTLGAHYDSLKLQVDNEFDFSTESETNKIFAQFYQQYYSVDVSLPNPIANGVVSDQATYLKPNDVVVKNVSYGRLLLFSAESKYERTDIENALNVALNAGSGRATASLDIKHKQVLRDTQINVQVLGGAAQQGAQTVSKPGEGAFEAIRNFIQAGATYDPKTSPGVPIAYQTKYLSNLDTANTYLTTSYTERNCRPTTRGYRVHNMSLGVIEENDPGNEEELYGDVYVVAWPVPKGSQVVGIDDRIEPKGGRSDGRVWHRSKSSNINVTQGSRKDLGVDATIEFDDAHDLDNSRTYIQVTAVPHERDPTSGDEFGNKKAVKWFLNEAPSDPDRAGREKGKFRERWNDRNSEIELAFDISPVPL</sequence>
<keyword evidence="2" id="KW-1185">Reference proteome</keyword>
<dbReference type="Proteomes" id="UP000605784">
    <property type="component" value="Unassembled WGS sequence"/>
</dbReference>
<reference evidence="1" key="2">
    <citation type="submission" date="2020-09" db="EMBL/GenBank/DDBJ databases">
        <authorList>
            <person name="Sun Q."/>
            <person name="Ohkuma M."/>
        </authorList>
    </citation>
    <scope>NUCLEOTIDE SEQUENCE</scope>
    <source>
        <strain evidence="1">JCM 17820</strain>
    </source>
</reference>
<dbReference type="InterPro" id="IPR036363">
    <property type="entry name" value="Thiol_cytolysin_ab_sf"/>
</dbReference>
<proteinExistence type="predicted"/>
<evidence type="ECO:0000313" key="1">
    <source>
        <dbReference type="EMBL" id="GGN99650.1"/>
    </source>
</evidence>
<dbReference type="Gene3D" id="3.40.30.40">
    <property type="entry name" value="Perfringolysin"/>
    <property type="match status" value="1"/>
</dbReference>
<name>A0A830GNV7_9EURY</name>
<dbReference type="InterPro" id="IPR036359">
    <property type="entry name" value="Thiol_cytolysin_sf"/>
</dbReference>
<evidence type="ECO:0000313" key="2">
    <source>
        <dbReference type="Proteomes" id="UP000605784"/>
    </source>
</evidence>
<dbReference type="Gene3D" id="3.90.840.10">
    <property type="entry name" value="Thiol-activated cytolysin superfamily/Thiol-activated cytolysin, alpha-beta domain"/>
    <property type="match status" value="1"/>
</dbReference>
<dbReference type="AlphaFoldDB" id="A0A830GNV7"/>
<gene>
    <name evidence="1" type="ORF">GCM10009030_31460</name>
</gene>
<dbReference type="SUPFAM" id="SSF56978">
    <property type="entry name" value="Perfringolysin"/>
    <property type="match status" value="1"/>
</dbReference>
<evidence type="ECO:0008006" key="3">
    <source>
        <dbReference type="Google" id="ProtNLM"/>
    </source>
</evidence>
<organism evidence="1 2">
    <name type="scientific">Haloarcula pellucida</name>
    <dbReference type="NCBI Taxonomy" id="1427151"/>
    <lineage>
        <taxon>Archaea</taxon>
        <taxon>Methanobacteriati</taxon>
        <taxon>Methanobacteriota</taxon>
        <taxon>Stenosarchaea group</taxon>
        <taxon>Halobacteria</taxon>
        <taxon>Halobacteriales</taxon>
        <taxon>Haloarculaceae</taxon>
        <taxon>Haloarcula</taxon>
    </lineage>
</organism>
<dbReference type="EMBL" id="BMOU01000005">
    <property type="protein sequence ID" value="GGN99650.1"/>
    <property type="molecule type" value="Genomic_DNA"/>
</dbReference>
<dbReference type="Gene3D" id="3.30.1040.20">
    <property type="match status" value="1"/>
</dbReference>
<dbReference type="GO" id="GO:0015485">
    <property type="term" value="F:cholesterol binding"/>
    <property type="evidence" value="ECO:0007669"/>
    <property type="project" value="InterPro"/>
</dbReference>